<dbReference type="Proteomes" id="UP001162164">
    <property type="component" value="Unassembled WGS sequence"/>
</dbReference>
<feature type="transmembrane region" description="Helical" evidence="2">
    <location>
        <begin position="300"/>
        <end position="324"/>
    </location>
</feature>
<sequence>MVWWTVVMGVSAVLCGASGNSEVEKLDFTTVDVAKLATHAYGTGGYCFVSLCTSTYTLNCCFWKTLTRTKLPTDSRTSSGLDPGMEFPEDDDYPGSSEGSATIYKTKTIISTVFIESPHSSPNETESTTKCSHNCEESSTPDGQIDPSPTLAPVPTESSTSEIEEFFNADRQFWLLTVLKSDGRDPVIIDLKNSLAKLYKTAFQRQQARHLGINDRSKREVSDKPVNVHIHRLNKSKLNGDSKIEVLYHVAVAGKPIPAVTAAHDMSLVSDEEVRKEFGISIPYLKPAEPQSLSKAKNTWIFIGVSIIGFLIFLLIVAFLTLGLTKRKRVPTPINVSIDNRRHVFERGVQENKGFVGDDNHHRESPTYVNFRNENSTLTRSVGCQQQTGEFDKFNVLQLGHITPYGIKEEGPNPTQKPPRPKGRHQQTAPINLRRMPPEVFDSDSSCSRKNSPDNVFLQNYDPGVIESQIILSCPLSKSFPSEAFFIWICPPKKREIVTLNKAGIPKSLQRHGSVGAVEDPGVIGPIGVSVDEGIDDLKVGNNVSRMKKRFTNFWMIRLASLEADEQARS</sequence>
<feature type="signal peptide" evidence="3">
    <location>
        <begin position="1"/>
        <end position="19"/>
    </location>
</feature>
<name>A0ABQ9J6X3_9CUCU</name>
<evidence type="ECO:0000313" key="4">
    <source>
        <dbReference type="EMBL" id="KAJ8973906.1"/>
    </source>
</evidence>
<reference evidence="4" key="1">
    <citation type="journal article" date="2023" name="Insect Mol. Biol.">
        <title>Genome sequencing provides insights into the evolution of gene families encoding plant cell wall-degrading enzymes in longhorned beetles.</title>
        <authorList>
            <person name="Shin N.R."/>
            <person name="Okamura Y."/>
            <person name="Kirsch R."/>
            <person name="Pauchet Y."/>
        </authorList>
    </citation>
    <scope>NUCLEOTIDE SEQUENCE</scope>
    <source>
        <strain evidence="4">MMC_N1</strain>
    </source>
</reference>
<proteinExistence type="predicted"/>
<keyword evidence="2" id="KW-0812">Transmembrane</keyword>
<evidence type="ECO:0000256" key="2">
    <source>
        <dbReference type="SAM" id="Phobius"/>
    </source>
</evidence>
<evidence type="ECO:0000256" key="3">
    <source>
        <dbReference type="SAM" id="SignalP"/>
    </source>
</evidence>
<keyword evidence="5" id="KW-1185">Reference proteome</keyword>
<accession>A0ABQ9J6X3</accession>
<feature type="region of interest" description="Disordered" evidence="1">
    <location>
        <begin position="73"/>
        <end position="98"/>
    </location>
</feature>
<evidence type="ECO:0000313" key="5">
    <source>
        <dbReference type="Proteomes" id="UP001162164"/>
    </source>
</evidence>
<feature type="compositionally biased region" description="Polar residues" evidence="1">
    <location>
        <begin position="118"/>
        <end position="142"/>
    </location>
</feature>
<feature type="region of interest" description="Disordered" evidence="1">
    <location>
        <begin position="116"/>
        <end position="156"/>
    </location>
</feature>
<feature type="chain" id="PRO_5046379966" evidence="3">
    <location>
        <begin position="20"/>
        <end position="570"/>
    </location>
</feature>
<protein>
    <submittedName>
        <fullName evidence="4">Uncharacterized protein</fullName>
    </submittedName>
</protein>
<organism evidence="4 5">
    <name type="scientific">Molorchus minor</name>
    <dbReference type="NCBI Taxonomy" id="1323400"/>
    <lineage>
        <taxon>Eukaryota</taxon>
        <taxon>Metazoa</taxon>
        <taxon>Ecdysozoa</taxon>
        <taxon>Arthropoda</taxon>
        <taxon>Hexapoda</taxon>
        <taxon>Insecta</taxon>
        <taxon>Pterygota</taxon>
        <taxon>Neoptera</taxon>
        <taxon>Endopterygota</taxon>
        <taxon>Coleoptera</taxon>
        <taxon>Polyphaga</taxon>
        <taxon>Cucujiformia</taxon>
        <taxon>Chrysomeloidea</taxon>
        <taxon>Cerambycidae</taxon>
        <taxon>Lamiinae</taxon>
        <taxon>Monochamini</taxon>
        <taxon>Molorchus</taxon>
    </lineage>
</organism>
<keyword evidence="3" id="KW-0732">Signal</keyword>
<dbReference type="EMBL" id="JAPWTJ010001084">
    <property type="protein sequence ID" value="KAJ8973906.1"/>
    <property type="molecule type" value="Genomic_DNA"/>
</dbReference>
<comment type="caution">
    <text evidence="4">The sequence shown here is derived from an EMBL/GenBank/DDBJ whole genome shotgun (WGS) entry which is preliminary data.</text>
</comment>
<keyword evidence="2" id="KW-1133">Transmembrane helix</keyword>
<gene>
    <name evidence="4" type="ORF">NQ317_004177</name>
</gene>
<evidence type="ECO:0000256" key="1">
    <source>
        <dbReference type="SAM" id="MobiDB-lite"/>
    </source>
</evidence>
<keyword evidence="2" id="KW-0472">Membrane</keyword>
<feature type="region of interest" description="Disordered" evidence="1">
    <location>
        <begin position="404"/>
        <end position="430"/>
    </location>
</feature>